<evidence type="ECO:0000259" key="1">
    <source>
        <dbReference type="PROSITE" id="PS50888"/>
    </source>
</evidence>
<dbReference type="PROSITE" id="PS50888">
    <property type="entry name" value="BHLH"/>
    <property type="match status" value="1"/>
</dbReference>
<dbReference type="KEGG" id="bgt:106065737"/>
<dbReference type="SUPFAM" id="SSF47459">
    <property type="entry name" value="HLH, helix-loop-helix DNA-binding domain"/>
    <property type="match status" value="1"/>
</dbReference>
<feature type="domain" description="BHLH" evidence="1">
    <location>
        <begin position="11"/>
        <end position="65"/>
    </location>
</feature>
<name>A0A2C9M6D0_BIOGL</name>
<proteinExistence type="predicted"/>
<dbReference type="VEuPathDB" id="VectorBase:BGLAX_030604"/>
<dbReference type="InterPro" id="IPR011598">
    <property type="entry name" value="bHLH_dom"/>
</dbReference>
<dbReference type="OrthoDB" id="6287168at2759"/>
<gene>
    <name evidence="2" type="primary">106065737</name>
</gene>
<evidence type="ECO:0000313" key="2">
    <source>
        <dbReference type="EnsemblMetazoa" id="BGLB038967-PA"/>
    </source>
</evidence>
<reference evidence="2" key="1">
    <citation type="submission" date="2020-05" db="UniProtKB">
        <authorList>
            <consortium name="EnsemblMetazoa"/>
        </authorList>
    </citation>
    <scope>IDENTIFICATION</scope>
    <source>
        <strain evidence="2">BB02</strain>
    </source>
</reference>
<dbReference type="EnsemblMetazoa" id="BGLB038967-RA">
    <property type="protein sequence ID" value="BGLB038967-PA"/>
    <property type="gene ID" value="BGLB038967"/>
</dbReference>
<dbReference type="AlphaFoldDB" id="A0A2C9M6D0"/>
<dbReference type="Proteomes" id="UP000076420">
    <property type="component" value="Unassembled WGS sequence"/>
</dbReference>
<protein>
    <recommendedName>
        <fullName evidence="1">BHLH domain-containing protein</fullName>
    </recommendedName>
</protein>
<evidence type="ECO:0000313" key="3">
    <source>
        <dbReference type="Proteomes" id="UP000076420"/>
    </source>
</evidence>
<accession>A0A2C9M6D0</accession>
<sequence length="659" mass="74875">MNKSHGIGYSPLRAKRRQSDAKWRASVATCYDVLKYVIPNVQNLSKRKISKALILQESEKHIKKLETALCHMLHVEGKSQGKEILMKDEESWSHCTLEKLQTDFTEKQRLIFHTSTHGRRCYNLLHDIKEDVFNMQADPSKLLVVSDVIRLSWEDSFNDGTEATTNIKNTTDTTEQHVDHSFEIKVENVEKEAEHSSIGVDYTYLLKALKCEGEQKVPDASTHLKPVRQKYSKLTFPTEEKVKQEVSEDSANQTDVNNSYKVVVSYTDNHVYDRKDGRRVSTLLPNLKEKSHNPNVFEKSNQADSNTYILNSPVEVALTEIKKEETITPSTPMTGCDPLLCSASSPTFQKLHPLVSTFDTDLLLKRPTKIGSARKKLNFNVNPQMGSNTQAFQPLSPDRQLFSSPSSGFTPVKLPDEFSSDGNNSFVSPWKALNSPFESRSELQSYASSTLSGLENSLLCFESIDSADLEDSHGNDSTPERQYVTVLPESEDRCKRKLSKQSTHCHKQQPKCRRKLERFYDQEDVERNSTDLDSTQVVPQLDAEIVSSFDFDWDMKTLSPSLLEHQKDVTDFDGFYLYYCQVNQQLNESTDNQEVPTSAVAAKVAHMWTKLSDQDKSTLTTLASLELQESEDSIRLSHDLEDVQVEPLDPQELIHTLDD</sequence>
<dbReference type="VEuPathDB" id="VectorBase:BGLB038967"/>
<dbReference type="InterPro" id="IPR036638">
    <property type="entry name" value="HLH_DNA-bd_sf"/>
</dbReference>
<dbReference type="GO" id="GO:0046983">
    <property type="term" value="F:protein dimerization activity"/>
    <property type="evidence" value="ECO:0007669"/>
    <property type="project" value="InterPro"/>
</dbReference>
<organism evidence="2 3">
    <name type="scientific">Biomphalaria glabrata</name>
    <name type="common">Bloodfluke planorb</name>
    <name type="synonym">Freshwater snail</name>
    <dbReference type="NCBI Taxonomy" id="6526"/>
    <lineage>
        <taxon>Eukaryota</taxon>
        <taxon>Metazoa</taxon>
        <taxon>Spiralia</taxon>
        <taxon>Lophotrochozoa</taxon>
        <taxon>Mollusca</taxon>
        <taxon>Gastropoda</taxon>
        <taxon>Heterobranchia</taxon>
        <taxon>Euthyneura</taxon>
        <taxon>Panpulmonata</taxon>
        <taxon>Hygrophila</taxon>
        <taxon>Lymnaeoidea</taxon>
        <taxon>Planorbidae</taxon>
        <taxon>Biomphalaria</taxon>
    </lineage>
</organism>
<dbReference type="Pfam" id="PF00010">
    <property type="entry name" value="HLH"/>
    <property type="match status" value="1"/>
</dbReference>